<feature type="chain" id="PRO_5046307315" description="Dihaem cytochrome c" evidence="1">
    <location>
        <begin position="24"/>
        <end position="145"/>
    </location>
</feature>
<evidence type="ECO:0000313" key="2">
    <source>
        <dbReference type="EMBL" id="MBP2295447.1"/>
    </source>
</evidence>
<keyword evidence="1" id="KW-0732">Signal</keyword>
<gene>
    <name evidence="2" type="ORF">J2851_005257</name>
</gene>
<protein>
    <recommendedName>
        <fullName evidence="4">Dihaem cytochrome c</fullName>
    </recommendedName>
</protein>
<dbReference type="Proteomes" id="UP000781958">
    <property type="component" value="Unassembled WGS sequence"/>
</dbReference>
<sequence length="145" mass="15897">MPFPHRIIAAGALVLAAAVPALANPFERVRPVTHEPTRKECGECHMAFQPGLLPAASWNRIMDNLNDHFGESAALAPDVAADIRAYLTGNAAVRGDGGLARITEQPWWVREHRLRPEAWTRPGVVSKVNCEACHRTAPQGLYEDD</sequence>
<comment type="caution">
    <text evidence="2">The sequence shown here is derived from an EMBL/GenBank/DDBJ whole genome shotgun (WGS) entry which is preliminary data.</text>
</comment>
<proteinExistence type="predicted"/>
<feature type="signal peptide" evidence="1">
    <location>
        <begin position="1"/>
        <end position="23"/>
    </location>
</feature>
<dbReference type="InterPro" id="IPR018588">
    <property type="entry name" value="Dihaem_cytochrome-c"/>
</dbReference>
<evidence type="ECO:0000313" key="3">
    <source>
        <dbReference type="Proteomes" id="UP000781958"/>
    </source>
</evidence>
<reference evidence="2 3" key="1">
    <citation type="submission" date="2021-03" db="EMBL/GenBank/DDBJ databases">
        <title>Genomic Encyclopedia of Type Strains, Phase III (KMG-III): the genomes of soil and plant-associated and newly described type strains.</title>
        <authorList>
            <person name="Whitman W."/>
        </authorList>
    </citation>
    <scope>NUCLEOTIDE SEQUENCE [LARGE SCALE GENOMIC DNA]</scope>
    <source>
        <strain evidence="2 3">IMMIB AFH-6</strain>
    </source>
</reference>
<organism evidence="2 3">
    <name type="scientific">Azospirillum rugosum</name>
    <dbReference type="NCBI Taxonomy" id="416170"/>
    <lineage>
        <taxon>Bacteria</taxon>
        <taxon>Pseudomonadati</taxon>
        <taxon>Pseudomonadota</taxon>
        <taxon>Alphaproteobacteria</taxon>
        <taxon>Rhodospirillales</taxon>
        <taxon>Azospirillaceae</taxon>
        <taxon>Azospirillum</taxon>
    </lineage>
</organism>
<evidence type="ECO:0000256" key="1">
    <source>
        <dbReference type="SAM" id="SignalP"/>
    </source>
</evidence>
<dbReference type="Pfam" id="PF09626">
    <property type="entry name" value="DHC"/>
    <property type="match status" value="1"/>
</dbReference>
<evidence type="ECO:0008006" key="4">
    <source>
        <dbReference type="Google" id="ProtNLM"/>
    </source>
</evidence>
<dbReference type="RefSeq" id="WP_209769956.1">
    <property type="nucleotide sequence ID" value="NZ_JAGINP010000022.1"/>
</dbReference>
<dbReference type="EMBL" id="JAGINP010000022">
    <property type="protein sequence ID" value="MBP2295447.1"/>
    <property type="molecule type" value="Genomic_DNA"/>
</dbReference>
<name>A0ABS4SU05_9PROT</name>
<keyword evidence="3" id="KW-1185">Reference proteome</keyword>
<accession>A0ABS4SU05</accession>